<reference evidence="3" key="1">
    <citation type="submission" date="2016-06" db="UniProtKB">
        <authorList>
            <consortium name="WormBaseParasite"/>
        </authorList>
    </citation>
    <scope>IDENTIFICATION</scope>
</reference>
<sequence length="76" mass="8325">MRRPVPDTTPGAAMNTRAKRVFYESAPRVLCTRNASAVFITECRNVSFTAGGCGTLLLLLSAHVNQRDDAHFCRPS</sequence>
<evidence type="ECO:0000313" key="1">
    <source>
        <dbReference type="EMBL" id="VDM25477.1"/>
    </source>
</evidence>
<keyword evidence="2" id="KW-1185">Reference proteome</keyword>
<dbReference type="EMBL" id="UYWY01000716">
    <property type="protein sequence ID" value="VDM25477.1"/>
    <property type="molecule type" value="Genomic_DNA"/>
</dbReference>
<name>A0A183TXY6_TOXCA</name>
<dbReference type="WBParaSite" id="TCNE_0000110501-mRNA-1">
    <property type="protein sequence ID" value="TCNE_0000110501-mRNA-1"/>
    <property type="gene ID" value="TCNE_0000110501"/>
</dbReference>
<dbReference type="Proteomes" id="UP000050794">
    <property type="component" value="Unassembled WGS sequence"/>
</dbReference>
<accession>A0A183TXY6</accession>
<evidence type="ECO:0000313" key="2">
    <source>
        <dbReference type="Proteomes" id="UP000050794"/>
    </source>
</evidence>
<dbReference type="AlphaFoldDB" id="A0A183TXY6"/>
<organism evidence="2 3">
    <name type="scientific">Toxocara canis</name>
    <name type="common">Canine roundworm</name>
    <dbReference type="NCBI Taxonomy" id="6265"/>
    <lineage>
        <taxon>Eukaryota</taxon>
        <taxon>Metazoa</taxon>
        <taxon>Ecdysozoa</taxon>
        <taxon>Nematoda</taxon>
        <taxon>Chromadorea</taxon>
        <taxon>Rhabditida</taxon>
        <taxon>Spirurina</taxon>
        <taxon>Ascaridomorpha</taxon>
        <taxon>Ascaridoidea</taxon>
        <taxon>Toxocaridae</taxon>
        <taxon>Toxocara</taxon>
    </lineage>
</organism>
<evidence type="ECO:0000313" key="3">
    <source>
        <dbReference type="WBParaSite" id="TCNE_0000110501-mRNA-1"/>
    </source>
</evidence>
<protein>
    <submittedName>
        <fullName evidence="1 3">Uncharacterized protein</fullName>
    </submittedName>
</protein>
<reference evidence="1 2" key="2">
    <citation type="submission" date="2018-11" db="EMBL/GenBank/DDBJ databases">
        <authorList>
            <consortium name="Pathogen Informatics"/>
        </authorList>
    </citation>
    <scope>NUCLEOTIDE SEQUENCE [LARGE SCALE GENOMIC DNA]</scope>
</reference>
<gene>
    <name evidence="1" type="ORF">TCNE_LOCUS1106</name>
</gene>
<proteinExistence type="predicted"/>